<protein>
    <submittedName>
        <fullName evidence="3">YceI family protein</fullName>
    </submittedName>
</protein>
<name>A0AAU7ZG14_9BACT</name>
<dbReference type="KEGG" id="temp:RBB75_03980"/>
<feature type="signal peptide" evidence="1">
    <location>
        <begin position="1"/>
        <end position="22"/>
    </location>
</feature>
<dbReference type="EMBL" id="CP132932">
    <property type="protein sequence ID" value="XCB27478.1"/>
    <property type="molecule type" value="Genomic_DNA"/>
</dbReference>
<dbReference type="Pfam" id="PF04264">
    <property type="entry name" value="YceI"/>
    <property type="match status" value="1"/>
</dbReference>
<dbReference type="InterPro" id="IPR007372">
    <property type="entry name" value="Lipid/polyisoprenoid-bd_YceI"/>
</dbReference>
<reference evidence="3" key="1">
    <citation type="submission" date="2023-08" db="EMBL/GenBank/DDBJ databases">
        <authorList>
            <person name="Messyasz A."/>
            <person name="Mannisto M.K."/>
            <person name="Kerkhof L.J."/>
            <person name="Haggblom M."/>
        </authorList>
    </citation>
    <scope>NUCLEOTIDE SEQUENCE</scope>
    <source>
        <strain evidence="3">M8UP23</strain>
    </source>
</reference>
<proteinExistence type="predicted"/>
<evidence type="ECO:0000256" key="1">
    <source>
        <dbReference type="SAM" id="SignalP"/>
    </source>
</evidence>
<accession>A0AAU7ZG14</accession>
<keyword evidence="1" id="KW-0732">Signal</keyword>
<dbReference type="SMART" id="SM00867">
    <property type="entry name" value="YceI"/>
    <property type="match status" value="1"/>
</dbReference>
<dbReference type="SUPFAM" id="SSF101874">
    <property type="entry name" value="YceI-like"/>
    <property type="match status" value="1"/>
</dbReference>
<feature type="chain" id="PRO_5043549176" evidence="1">
    <location>
        <begin position="23"/>
        <end position="193"/>
    </location>
</feature>
<evidence type="ECO:0000259" key="2">
    <source>
        <dbReference type="SMART" id="SM00867"/>
    </source>
</evidence>
<dbReference type="AlphaFoldDB" id="A0AAU7ZG14"/>
<dbReference type="PANTHER" id="PTHR34406">
    <property type="entry name" value="PROTEIN YCEI"/>
    <property type="match status" value="1"/>
</dbReference>
<feature type="domain" description="Lipid/polyisoprenoid-binding YceI-like" evidence="2">
    <location>
        <begin position="24"/>
        <end position="182"/>
    </location>
</feature>
<gene>
    <name evidence="3" type="ORF">RBB75_03980</name>
</gene>
<dbReference type="PANTHER" id="PTHR34406:SF1">
    <property type="entry name" value="PROTEIN YCEI"/>
    <property type="match status" value="1"/>
</dbReference>
<reference evidence="3" key="2">
    <citation type="journal article" date="2024" name="Environ. Microbiol.">
        <title>Genome analysis and description of Tunturibacter gen. nov. expands the diversity of Terriglobia in tundra soils.</title>
        <authorList>
            <person name="Messyasz A."/>
            <person name="Mannisto M.K."/>
            <person name="Kerkhof L.J."/>
            <person name="Haggblom M.M."/>
        </authorList>
    </citation>
    <scope>NUCLEOTIDE SEQUENCE</scope>
    <source>
        <strain evidence="3">M8UP23</strain>
    </source>
</reference>
<dbReference type="InterPro" id="IPR036761">
    <property type="entry name" value="TTHA0802/YceI-like_sf"/>
</dbReference>
<organism evidence="3">
    <name type="scientific">Tunturiibacter empetritectus</name>
    <dbReference type="NCBI Taxonomy" id="3069691"/>
    <lineage>
        <taxon>Bacteria</taxon>
        <taxon>Pseudomonadati</taxon>
        <taxon>Acidobacteriota</taxon>
        <taxon>Terriglobia</taxon>
        <taxon>Terriglobales</taxon>
        <taxon>Acidobacteriaceae</taxon>
        <taxon>Tunturiibacter</taxon>
    </lineage>
</organism>
<dbReference type="RefSeq" id="WP_353069621.1">
    <property type="nucleotide sequence ID" value="NZ_CP132932.1"/>
</dbReference>
<sequence length="193" mass="20781">MRLALLSLLTIVLLPTPGNAQAPVFKTTPKDSSIKFFVKASVSLVGKFEKWDASLKFNSSDVTTGVLDIKIAAATVNTGSGMKDQKLKSKDFFDVEQSPSITFHSTKVVQTGPESFDVLGNFSIRGVSKPETLKLTVSGKGTGTGSIKGSMAFDRKDYGMTSGIPFVKIADRVQVDVDLKVEQVSGPRLVYKQ</sequence>
<evidence type="ECO:0000313" key="3">
    <source>
        <dbReference type="EMBL" id="XCB27478.1"/>
    </source>
</evidence>
<dbReference type="Gene3D" id="2.40.128.110">
    <property type="entry name" value="Lipid/polyisoprenoid-binding, YceI-like"/>
    <property type="match status" value="1"/>
</dbReference>